<evidence type="ECO:0000313" key="2">
    <source>
        <dbReference type="EMBL" id="MBB4631674.1"/>
    </source>
</evidence>
<sequence length="129" mass="13333">MGSRIDKTQLGWELFALLAFCALLVRAIIPTGYMPTVSSDGIVMTLCTGSGAIEAFVPYDDDDGGAHPQPAEGACVFAMSMGGLLTIVPLLLAARIMASIAPRSRAIADLTVHRLAAPPPPAHGPPAHA</sequence>
<protein>
    <recommendedName>
        <fullName evidence="4">DUF2946 domain-containing protein</fullName>
    </recommendedName>
</protein>
<gene>
    <name evidence="2" type="ORF">GGQ98_001288</name>
</gene>
<reference evidence="2 3" key="1">
    <citation type="submission" date="2020-08" db="EMBL/GenBank/DDBJ databases">
        <title>Genomic Encyclopedia of Type Strains, Phase IV (KMG-IV): sequencing the most valuable type-strain genomes for metagenomic binning, comparative biology and taxonomic classification.</title>
        <authorList>
            <person name="Goeker M."/>
        </authorList>
    </citation>
    <scope>NUCLEOTIDE SEQUENCE [LARGE SCALE GENOMIC DNA]</scope>
    <source>
        <strain evidence="2 3">DSM 17328</strain>
    </source>
</reference>
<dbReference type="EMBL" id="JACHNZ010000012">
    <property type="protein sequence ID" value="MBB4631674.1"/>
    <property type="molecule type" value="Genomic_DNA"/>
</dbReference>
<feature type="transmembrane region" description="Helical" evidence="1">
    <location>
        <begin position="12"/>
        <end position="29"/>
    </location>
</feature>
<accession>A0A7W7B0C1</accession>
<comment type="caution">
    <text evidence="2">The sequence shown here is derived from an EMBL/GenBank/DDBJ whole genome shotgun (WGS) entry which is preliminary data.</text>
</comment>
<proteinExistence type="predicted"/>
<organism evidence="2 3">
    <name type="scientific">Sphingosinicella soli</name>
    <dbReference type="NCBI Taxonomy" id="333708"/>
    <lineage>
        <taxon>Bacteria</taxon>
        <taxon>Pseudomonadati</taxon>
        <taxon>Pseudomonadota</taxon>
        <taxon>Alphaproteobacteria</taxon>
        <taxon>Sphingomonadales</taxon>
        <taxon>Sphingosinicellaceae</taxon>
        <taxon>Sphingosinicella</taxon>
    </lineage>
</organism>
<dbReference type="AlphaFoldDB" id="A0A7W7B0C1"/>
<keyword evidence="3" id="KW-1185">Reference proteome</keyword>
<keyword evidence="1" id="KW-1133">Transmembrane helix</keyword>
<dbReference type="RefSeq" id="WP_184066798.1">
    <property type="nucleotide sequence ID" value="NZ_JACHNZ010000012.1"/>
</dbReference>
<evidence type="ECO:0008006" key="4">
    <source>
        <dbReference type="Google" id="ProtNLM"/>
    </source>
</evidence>
<keyword evidence="1" id="KW-0472">Membrane</keyword>
<evidence type="ECO:0000313" key="3">
    <source>
        <dbReference type="Proteomes" id="UP000566324"/>
    </source>
</evidence>
<dbReference type="Proteomes" id="UP000566324">
    <property type="component" value="Unassembled WGS sequence"/>
</dbReference>
<evidence type="ECO:0000256" key="1">
    <source>
        <dbReference type="SAM" id="Phobius"/>
    </source>
</evidence>
<keyword evidence="1" id="KW-0812">Transmembrane</keyword>
<name>A0A7W7B0C1_9SPHN</name>
<feature type="transmembrane region" description="Helical" evidence="1">
    <location>
        <begin position="76"/>
        <end position="98"/>
    </location>
</feature>